<dbReference type="Proteomes" id="UP000006607">
    <property type="component" value="Unassembled WGS sequence"/>
</dbReference>
<protein>
    <submittedName>
        <fullName evidence="1">Uncharacterized protein</fullName>
    </submittedName>
</protein>
<evidence type="ECO:0000313" key="2">
    <source>
        <dbReference type="Proteomes" id="UP000006607"/>
    </source>
</evidence>
<dbReference type="EMBL" id="AHER01000063">
    <property type="protein sequence ID" value="EJR11761.1"/>
    <property type="molecule type" value="Genomic_DNA"/>
</dbReference>
<organism evidence="1 2">
    <name type="scientific">Bacillus cereus (strain VD014)</name>
    <dbReference type="NCBI Taxonomy" id="1053223"/>
    <lineage>
        <taxon>Bacteria</taxon>
        <taxon>Bacillati</taxon>
        <taxon>Bacillota</taxon>
        <taxon>Bacilli</taxon>
        <taxon>Bacillales</taxon>
        <taxon>Bacillaceae</taxon>
        <taxon>Bacillus</taxon>
        <taxon>Bacillus cereus group</taxon>
    </lineage>
</organism>
<comment type="caution">
    <text evidence="1">The sequence shown here is derived from an EMBL/GenBank/DDBJ whole genome shotgun (WGS) entry which is preliminary data.</text>
</comment>
<proteinExistence type="predicted"/>
<dbReference type="AlphaFoldDB" id="A0A9W5K1U0"/>
<evidence type="ECO:0000313" key="1">
    <source>
        <dbReference type="EMBL" id="EJR11761.1"/>
    </source>
</evidence>
<sequence>MKGKVGETKRREKLEMIFNYPVKGETYFHGPSYKWKQVVFQHYSKIIQKEMTVEELIIILQREDVHFTQSSSLVTYPIIEFIKLIAKYYKETIEN</sequence>
<reference evidence="1" key="1">
    <citation type="submission" date="2012-04" db="EMBL/GenBank/DDBJ databases">
        <title>The Genome Sequence of Bacillus cereus VD014.</title>
        <authorList>
            <consortium name="The Broad Institute Genome Sequencing Platform"/>
            <consortium name="The Broad Institute Genome Sequencing Center for Infectious Disease"/>
            <person name="Feldgarden M."/>
            <person name="Van der Auwera G.A."/>
            <person name="Mahillon J."/>
            <person name="Duprez V."/>
            <person name="Timmery S."/>
            <person name="Mattelet C."/>
            <person name="Dierick K."/>
            <person name="Sun M."/>
            <person name="Yu Z."/>
            <person name="Zhu L."/>
            <person name="Hu X."/>
            <person name="Shank E.B."/>
            <person name="Swiecicka I."/>
            <person name="Hansen B.M."/>
            <person name="Andrup L."/>
            <person name="Young S.K."/>
            <person name="Zeng Q."/>
            <person name="Gargeya S."/>
            <person name="Fitzgerald M."/>
            <person name="Haas B."/>
            <person name="Abouelleil A."/>
            <person name="Alvarado L."/>
            <person name="Arachchi H.M."/>
            <person name="Berlin A."/>
            <person name="Chapman S.B."/>
            <person name="Goldberg J."/>
            <person name="Griggs A."/>
            <person name="Gujja S."/>
            <person name="Hansen M."/>
            <person name="Howarth C."/>
            <person name="Imamovic A."/>
            <person name="Larimer J."/>
            <person name="McCowen C."/>
            <person name="Montmayeur A."/>
            <person name="Murphy C."/>
            <person name="Neiman D."/>
            <person name="Pearson M."/>
            <person name="Priest M."/>
            <person name="Roberts A."/>
            <person name="Saif S."/>
            <person name="Shea T."/>
            <person name="Sisk P."/>
            <person name="Sykes S."/>
            <person name="Wortman J."/>
            <person name="Nusbaum C."/>
            <person name="Birren B."/>
        </authorList>
    </citation>
    <scope>NUCLEOTIDE SEQUENCE</scope>
    <source>
        <strain evidence="1">VD014</strain>
    </source>
</reference>
<name>A0A9W5K1U0_BACC8</name>
<dbReference type="RefSeq" id="WP_000676995.1">
    <property type="nucleotide sequence ID" value="NZ_JH792027.1"/>
</dbReference>
<gene>
    <name evidence="1" type="ORF">IIA_05868</name>
</gene>
<accession>A0A9W5K1U0</accession>